<feature type="region of interest" description="Disordered" evidence="1">
    <location>
        <begin position="89"/>
        <end position="120"/>
    </location>
</feature>
<gene>
    <name evidence="2" type="ORF">AWRI4619_LOCUS5565</name>
</gene>
<dbReference type="Proteomes" id="UP000716446">
    <property type="component" value="Unassembled WGS sequence"/>
</dbReference>
<dbReference type="EMBL" id="CAIJEN010000007">
    <property type="protein sequence ID" value="CAD0089027.1"/>
    <property type="molecule type" value="Genomic_DNA"/>
</dbReference>
<feature type="compositionally biased region" description="Basic residues" evidence="1">
    <location>
        <begin position="109"/>
        <end position="118"/>
    </location>
</feature>
<evidence type="ECO:0000313" key="2">
    <source>
        <dbReference type="EMBL" id="CAD0089027.1"/>
    </source>
</evidence>
<name>A0A9N8JLD2_9PEZI</name>
<dbReference type="PANTHER" id="PTHR42085:SF8">
    <property type="entry name" value="F-BOX DOMAIN-CONTAINING PROTEIN"/>
    <property type="match status" value="1"/>
</dbReference>
<dbReference type="InterPro" id="IPR038883">
    <property type="entry name" value="AN11006-like"/>
</dbReference>
<comment type="caution">
    <text evidence="2">The sequence shown here is derived from an EMBL/GenBank/DDBJ whole genome shotgun (WGS) entry which is preliminary data.</text>
</comment>
<keyword evidence="3" id="KW-1185">Reference proteome</keyword>
<evidence type="ECO:0000313" key="3">
    <source>
        <dbReference type="Proteomes" id="UP000716446"/>
    </source>
</evidence>
<accession>A0A9N8JLD2</accession>
<reference evidence="2" key="1">
    <citation type="submission" date="2020-06" db="EMBL/GenBank/DDBJ databases">
        <authorList>
            <person name="Onetto C."/>
        </authorList>
    </citation>
    <scope>NUCLEOTIDE SEQUENCE</scope>
</reference>
<dbReference type="AlphaFoldDB" id="A0A9N8JLD2"/>
<evidence type="ECO:0000256" key="1">
    <source>
        <dbReference type="SAM" id="MobiDB-lite"/>
    </source>
</evidence>
<dbReference type="PANTHER" id="PTHR42085">
    <property type="entry name" value="F-BOX DOMAIN-CONTAINING PROTEIN"/>
    <property type="match status" value="1"/>
</dbReference>
<protein>
    <submittedName>
        <fullName evidence="2">Uncharacterized protein</fullName>
    </submittedName>
</protein>
<proteinExistence type="predicted"/>
<organism evidence="2 3">
    <name type="scientific">Aureobasidium vineae</name>
    <dbReference type="NCBI Taxonomy" id="2773715"/>
    <lineage>
        <taxon>Eukaryota</taxon>
        <taxon>Fungi</taxon>
        <taxon>Dikarya</taxon>
        <taxon>Ascomycota</taxon>
        <taxon>Pezizomycotina</taxon>
        <taxon>Dothideomycetes</taxon>
        <taxon>Dothideomycetidae</taxon>
        <taxon>Dothideales</taxon>
        <taxon>Saccotheciaceae</taxon>
        <taxon>Aureobasidium</taxon>
    </lineage>
</organism>
<sequence length="400" mass="44941">MSFCGTSMPSGLSPSQRLQVMGTYMYSQCSTTALTLARSLLGQKRKCDSPEANHDIEELATGPEAPASFRNLRKRARVSYVEPTEFDIESDADSGYNSDSSVEWGSRAKQTKRPRKEKPVKPFPFLSLPTELRNKIYLLALEDPDGMVLKEGWRAYRRVPQRGQYHGYNNKDRYAGLANLVATRSLDPQGNDTPNSTVCTLLPSLLAVSKQIYAEAAAILYAQPLHFENTTALHSFLAPLSSQTAFLIRSITIHTYETWGRGIRKAMNVSALTLLRSCSNLQTLRIEAFDHYDHWGRYGARPSPQEAGKREGSRIAQQIYRDAAFWLDTINADKALQILDLKGLQREIYSHPQHPEEYERGVETLKLANVAYADELTLLIKRTGKAKKSSRKFKAARSSS</sequence>